<dbReference type="CDD" id="cd07505">
    <property type="entry name" value="HAD_BPGM-like"/>
    <property type="match status" value="1"/>
</dbReference>
<comment type="caution">
    <text evidence="1">The sequence shown here is derived from an EMBL/GenBank/DDBJ whole genome shotgun (WGS) entry which is preliminary data.</text>
</comment>
<dbReference type="InterPro" id="IPR023214">
    <property type="entry name" value="HAD_sf"/>
</dbReference>
<dbReference type="InterPro" id="IPR006439">
    <property type="entry name" value="HAD-SF_hydro_IA"/>
</dbReference>
<dbReference type="EMBL" id="JABEQH010000003">
    <property type="protein sequence ID" value="MBB2174939.1"/>
    <property type="molecule type" value="Genomic_DNA"/>
</dbReference>
<dbReference type="SFLD" id="SFLDS00003">
    <property type="entry name" value="Haloacid_Dehalogenase"/>
    <property type="match status" value="1"/>
</dbReference>
<dbReference type="PANTHER" id="PTHR18901">
    <property type="entry name" value="2-DEOXYGLUCOSE-6-PHOSPHATE PHOSPHATASE 2"/>
    <property type="match status" value="1"/>
</dbReference>
<dbReference type="RefSeq" id="WP_182941187.1">
    <property type="nucleotide sequence ID" value="NZ_JABEQH010000003.1"/>
</dbReference>
<dbReference type="Pfam" id="PF00702">
    <property type="entry name" value="Hydrolase"/>
    <property type="match status" value="1"/>
</dbReference>
<protein>
    <submittedName>
        <fullName evidence="1">HAD family phosphatase</fullName>
    </submittedName>
</protein>
<dbReference type="NCBIfam" id="TIGR01509">
    <property type="entry name" value="HAD-SF-IA-v3"/>
    <property type="match status" value="1"/>
</dbReference>
<dbReference type="PANTHER" id="PTHR18901:SF38">
    <property type="entry name" value="PSEUDOURIDINE-5'-PHOSPHATASE"/>
    <property type="match status" value="1"/>
</dbReference>
<proteinExistence type="predicted"/>
<organism evidence="1 2">
    <name type="scientific">Gluconacetobacter johannae</name>
    <dbReference type="NCBI Taxonomy" id="112140"/>
    <lineage>
        <taxon>Bacteria</taxon>
        <taxon>Pseudomonadati</taxon>
        <taxon>Pseudomonadota</taxon>
        <taxon>Alphaproteobacteria</taxon>
        <taxon>Acetobacterales</taxon>
        <taxon>Acetobacteraceae</taxon>
        <taxon>Gluconacetobacter</taxon>
    </lineage>
</organism>
<dbReference type="SFLD" id="SFLDG01129">
    <property type="entry name" value="C1.5:_HAD__Beta-PGM__Phosphata"/>
    <property type="match status" value="1"/>
</dbReference>
<dbReference type="InterPro" id="IPR036412">
    <property type="entry name" value="HAD-like_sf"/>
</dbReference>
<name>A0A7W4J5A0_9PROT</name>
<reference evidence="1 2" key="1">
    <citation type="submission" date="2020-04" db="EMBL/GenBank/DDBJ databases">
        <title>Description of novel Gluconacetobacter.</title>
        <authorList>
            <person name="Sombolestani A."/>
        </authorList>
    </citation>
    <scope>NUCLEOTIDE SEQUENCE [LARGE SCALE GENOMIC DNA]</scope>
    <source>
        <strain evidence="1 2">LMG 21312</strain>
    </source>
</reference>
<evidence type="ECO:0000313" key="1">
    <source>
        <dbReference type="EMBL" id="MBB2174939.1"/>
    </source>
</evidence>
<sequence length="223" mass="24321">MMTLQPIDGVIFDMDGLLLDSESLAMDALIHAGAAVGYDMPASFCRRMVGVAADGCRALVLETYGESFPLQAFFAAQEVHLRDLVDAGRLVMKEGVAPLLDYLDAEGIPRAVATSSSRVRADHHLALTNLHWRFDVIVTRDDVTRGKPDPEPYLTAARQIGVPAAQCLALEDSHSGARAAHAARIPVIVVPDLLEPNDDIRRKALAIMEDLHMVLDFIRQARS</sequence>
<dbReference type="Gene3D" id="1.10.150.240">
    <property type="entry name" value="Putative phosphatase, domain 2"/>
    <property type="match status" value="1"/>
</dbReference>
<evidence type="ECO:0000313" key="2">
    <source>
        <dbReference type="Proteomes" id="UP000561066"/>
    </source>
</evidence>
<keyword evidence="2" id="KW-1185">Reference proteome</keyword>
<dbReference type="AlphaFoldDB" id="A0A7W4J5A0"/>
<dbReference type="InterPro" id="IPR023198">
    <property type="entry name" value="PGP-like_dom2"/>
</dbReference>
<dbReference type="Proteomes" id="UP000561066">
    <property type="component" value="Unassembled WGS sequence"/>
</dbReference>
<dbReference type="Gene3D" id="3.40.50.1000">
    <property type="entry name" value="HAD superfamily/HAD-like"/>
    <property type="match status" value="1"/>
</dbReference>
<gene>
    <name evidence="1" type="ORF">HLH21_03230</name>
</gene>
<dbReference type="SUPFAM" id="SSF56784">
    <property type="entry name" value="HAD-like"/>
    <property type="match status" value="1"/>
</dbReference>
<accession>A0A7W4J5A0</accession>